<dbReference type="EMBL" id="CP031442">
    <property type="protein sequence ID" value="AXM07320.1"/>
    <property type="molecule type" value="Genomic_DNA"/>
</dbReference>
<proteinExistence type="predicted"/>
<accession>A0A2B7JNY5</accession>
<dbReference type="Proteomes" id="UP000223982">
    <property type="component" value="Unassembled WGS sequence"/>
</dbReference>
<evidence type="ECO:0000313" key="4">
    <source>
        <dbReference type="EMBL" id="PHJ26402.1"/>
    </source>
</evidence>
<dbReference type="Proteomes" id="UP000256621">
    <property type="component" value="Chromosome"/>
</dbReference>
<protein>
    <recommendedName>
        <fullName evidence="1">WCX domain-containing protein</fullName>
    </recommendedName>
</protein>
<dbReference type="RefSeq" id="WP_002514528.1">
    <property type="nucleotide sequence ID" value="NZ_AP019664.1"/>
</dbReference>
<reference evidence="2 7" key="3">
    <citation type="submission" date="2018-08" db="EMBL/GenBank/DDBJ databases">
        <title>Genome sequencing of Cutibacterium acnes KCOM 1315.</title>
        <authorList>
            <person name="Kook J.-K."/>
            <person name="Park S.-N."/>
            <person name="Lim Y.K."/>
        </authorList>
    </citation>
    <scope>NUCLEOTIDE SEQUENCE [LARGE SCALE GENOMIC DNA]</scope>
    <source>
        <strain evidence="2 7">KCOM 1315</strain>
    </source>
</reference>
<dbReference type="KEGG" id="cacn:RN83_10720"/>
<dbReference type="InterPro" id="IPR057727">
    <property type="entry name" value="WCX_dom"/>
</dbReference>
<evidence type="ECO:0000313" key="7">
    <source>
        <dbReference type="Proteomes" id="UP000256621"/>
    </source>
</evidence>
<gene>
    <name evidence="4" type="ORF">APS60_10735</name>
    <name evidence="3" type="ORF">B1B09_07915</name>
    <name evidence="2" type="ORF">DXN06_09460</name>
</gene>
<sequence length="98" mass="10979">MTSFEPTPGVEVHALLRSTRLDLAQRILGTRMANVTYTEDAWTLITVRYPDVESVRQLLYLGDHIRILNPAEAVEQFHDLAAQIMRAHSTNSSTNVSG</sequence>
<evidence type="ECO:0000313" key="2">
    <source>
        <dbReference type="EMBL" id="AXM07320.1"/>
    </source>
</evidence>
<evidence type="ECO:0000259" key="1">
    <source>
        <dbReference type="Pfam" id="PF25583"/>
    </source>
</evidence>
<dbReference type="GeneID" id="92858380"/>
<evidence type="ECO:0000313" key="5">
    <source>
        <dbReference type="Proteomes" id="UP000223982"/>
    </source>
</evidence>
<evidence type="ECO:0000313" key="3">
    <source>
        <dbReference type="EMBL" id="PGF33828.1"/>
    </source>
</evidence>
<evidence type="ECO:0000313" key="6">
    <source>
        <dbReference type="Proteomes" id="UP000226191"/>
    </source>
</evidence>
<reference evidence="3 6" key="1">
    <citation type="submission" date="2017-02" db="EMBL/GenBank/DDBJ databases">
        <title>Prevalence of linear plasmids in Cutibacterium acnes isolates obtained from cancerous prostatic tissue.</title>
        <authorList>
            <person name="Davidsson S."/>
            <person name="Bruggemann H."/>
        </authorList>
    </citation>
    <scope>NUCLEOTIDE SEQUENCE [LARGE SCALE GENOMIC DNA]</scope>
    <source>
        <strain evidence="3 6">11-78</strain>
    </source>
</reference>
<dbReference type="EMBL" id="LKVB01000010">
    <property type="protein sequence ID" value="PHJ26402.1"/>
    <property type="molecule type" value="Genomic_DNA"/>
</dbReference>
<dbReference type="AlphaFoldDB" id="A0A2B7JNY5"/>
<feature type="domain" description="WCX" evidence="1">
    <location>
        <begin position="25"/>
        <end position="84"/>
    </location>
</feature>
<dbReference type="Proteomes" id="UP000226191">
    <property type="component" value="Unassembled WGS sequence"/>
</dbReference>
<dbReference type="EMBL" id="MVCE01000003">
    <property type="protein sequence ID" value="PGF33828.1"/>
    <property type="molecule type" value="Genomic_DNA"/>
</dbReference>
<reference evidence="4 5" key="2">
    <citation type="submission" date="2017-02" db="EMBL/GenBank/DDBJ databases">
        <title>Prevalence of linear plasmids in Propionibacterium acnes isolates obtained from cancerous prostatic tissue.</title>
        <authorList>
            <person name="Davidsson S."/>
            <person name="Bruggemann H."/>
        </authorList>
    </citation>
    <scope>NUCLEOTIDE SEQUENCE [LARGE SCALE GENOMIC DNA]</scope>
    <source>
        <strain evidence="4 5">09-9</strain>
    </source>
</reference>
<name>A0A2B7JNY5_CUTAC</name>
<dbReference type="Pfam" id="PF25583">
    <property type="entry name" value="WCX"/>
    <property type="match status" value="1"/>
</dbReference>
<organism evidence="3 6">
    <name type="scientific">Cutibacterium acnes</name>
    <name type="common">Propionibacterium acnes</name>
    <dbReference type="NCBI Taxonomy" id="1747"/>
    <lineage>
        <taxon>Bacteria</taxon>
        <taxon>Bacillati</taxon>
        <taxon>Actinomycetota</taxon>
        <taxon>Actinomycetes</taxon>
        <taxon>Propionibacteriales</taxon>
        <taxon>Propionibacteriaceae</taxon>
        <taxon>Cutibacterium</taxon>
    </lineage>
</organism>
<dbReference type="OrthoDB" id="3171994at2"/>